<dbReference type="AlphaFoldDB" id="A0AAU2A3M9"/>
<reference evidence="1" key="1">
    <citation type="submission" date="2022-10" db="EMBL/GenBank/DDBJ databases">
        <title>The complete genomes of actinobacterial strains from the NBC collection.</title>
        <authorList>
            <person name="Joergensen T.S."/>
            <person name="Alvarez Arevalo M."/>
            <person name="Sterndorff E.B."/>
            <person name="Faurdal D."/>
            <person name="Vuksanovic O."/>
            <person name="Mourched A.-S."/>
            <person name="Charusanti P."/>
            <person name="Shaw S."/>
            <person name="Blin K."/>
            <person name="Weber T."/>
        </authorList>
    </citation>
    <scope>NUCLEOTIDE SEQUENCE</scope>
    <source>
        <strain evidence="1">NBC_00093</strain>
    </source>
</reference>
<protein>
    <submittedName>
        <fullName evidence="1">Uncharacterized protein</fullName>
    </submittedName>
</protein>
<proteinExistence type="predicted"/>
<dbReference type="EMBL" id="CP108222">
    <property type="protein sequence ID" value="WTT19020.1"/>
    <property type="molecule type" value="Genomic_DNA"/>
</dbReference>
<accession>A0AAU2A3M9</accession>
<evidence type="ECO:0000313" key="1">
    <source>
        <dbReference type="EMBL" id="WTT19020.1"/>
    </source>
</evidence>
<name>A0AAU2A3M9_9ACTN</name>
<organism evidence="1">
    <name type="scientific">Streptomyces sp. NBC_00093</name>
    <dbReference type="NCBI Taxonomy" id="2975649"/>
    <lineage>
        <taxon>Bacteria</taxon>
        <taxon>Bacillati</taxon>
        <taxon>Actinomycetota</taxon>
        <taxon>Actinomycetes</taxon>
        <taxon>Kitasatosporales</taxon>
        <taxon>Streptomycetaceae</taxon>
        <taxon>Streptomyces</taxon>
    </lineage>
</organism>
<sequence length="134" mass="15928">MPQTDSLGWCEIFQPPCPLDRATWPDDGRVGRITKGDYAGAYLLLAPEVDDLWGFYISDDPRIHKEDSLRADDYFALEEAVAHLLEEMGVEWVKESEDVRIEIEIFDIRSQWRKSRRRRDRMESLLNFLLRRRR</sequence>
<gene>
    <name evidence="1" type="ORF">OHA22_27570</name>
</gene>